<comment type="caution">
    <text evidence="1">The sequence shown here is derived from an EMBL/GenBank/DDBJ whole genome shotgun (WGS) entry which is preliminary data.</text>
</comment>
<dbReference type="AlphaFoldDB" id="A0A0F9USN6"/>
<protein>
    <submittedName>
        <fullName evidence="1">Uncharacterized protein</fullName>
    </submittedName>
</protein>
<dbReference type="EMBL" id="LAZR01000066">
    <property type="protein sequence ID" value="KKN96125.1"/>
    <property type="molecule type" value="Genomic_DNA"/>
</dbReference>
<sequence length="63" mass="7155">MQNRIWVIVRFPNGSWSGGGRADDPDYANCEIFKVAAQSYEQALKKAQGQRRAQQRKLQQTAS</sequence>
<gene>
    <name evidence="1" type="ORF">LCGC14_0170540</name>
</gene>
<evidence type="ECO:0000313" key="1">
    <source>
        <dbReference type="EMBL" id="KKN96125.1"/>
    </source>
</evidence>
<proteinExistence type="predicted"/>
<accession>A0A0F9USN6</accession>
<reference evidence="1" key="1">
    <citation type="journal article" date="2015" name="Nature">
        <title>Complex archaea that bridge the gap between prokaryotes and eukaryotes.</title>
        <authorList>
            <person name="Spang A."/>
            <person name="Saw J.H."/>
            <person name="Jorgensen S.L."/>
            <person name="Zaremba-Niedzwiedzka K."/>
            <person name="Martijn J."/>
            <person name="Lind A.E."/>
            <person name="van Eijk R."/>
            <person name="Schleper C."/>
            <person name="Guy L."/>
            <person name="Ettema T.J."/>
        </authorList>
    </citation>
    <scope>NUCLEOTIDE SEQUENCE</scope>
</reference>
<name>A0A0F9USN6_9ZZZZ</name>
<organism evidence="1">
    <name type="scientific">marine sediment metagenome</name>
    <dbReference type="NCBI Taxonomy" id="412755"/>
    <lineage>
        <taxon>unclassified sequences</taxon>
        <taxon>metagenomes</taxon>
        <taxon>ecological metagenomes</taxon>
    </lineage>
</organism>